<evidence type="ECO:0000313" key="2">
    <source>
        <dbReference type="Proteomes" id="UP001323798"/>
    </source>
</evidence>
<dbReference type="Pfam" id="PF09754">
    <property type="entry name" value="PAC2"/>
    <property type="match status" value="1"/>
</dbReference>
<dbReference type="InterPro" id="IPR008492">
    <property type="entry name" value="Rv2714-like"/>
</dbReference>
<protein>
    <submittedName>
        <fullName evidence="1">PAC2 family protein</fullName>
    </submittedName>
</protein>
<accession>A0ABZ0SJX6</accession>
<gene>
    <name evidence="1" type="ORF">SM116_09235</name>
</gene>
<evidence type="ECO:0000313" key="1">
    <source>
        <dbReference type="EMBL" id="WPR87977.1"/>
    </source>
</evidence>
<dbReference type="Gene3D" id="1.10.287.100">
    <property type="match status" value="1"/>
</dbReference>
<proteinExistence type="predicted"/>
<name>A0ABZ0SJX6_9MICO</name>
<dbReference type="InterPro" id="IPR019151">
    <property type="entry name" value="Proteasome_assmbl_chaperone_2"/>
</dbReference>
<organism evidence="1 2">
    <name type="scientific">Microbacterium rhizosphaerae</name>
    <dbReference type="NCBI Taxonomy" id="1678237"/>
    <lineage>
        <taxon>Bacteria</taxon>
        <taxon>Bacillati</taxon>
        <taxon>Actinomycetota</taxon>
        <taxon>Actinomycetes</taxon>
        <taxon>Micrococcales</taxon>
        <taxon>Microbacteriaceae</taxon>
        <taxon>Microbacterium</taxon>
    </lineage>
</organism>
<dbReference type="PIRSF" id="PIRSF028754">
    <property type="entry name" value="UCP028754"/>
    <property type="match status" value="1"/>
</dbReference>
<dbReference type="Proteomes" id="UP001323798">
    <property type="component" value="Chromosome"/>
</dbReference>
<dbReference type="EMBL" id="CP139368">
    <property type="protein sequence ID" value="WPR87977.1"/>
    <property type="molecule type" value="Genomic_DNA"/>
</dbReference>
<keyword evidence="2" id="KW-1185">Reference proteome</keyword>
<sequence length="305" mass="33183">MPFSLPLYEWSTSAPPVASGLPLVIALTGFTDAGGAVSGLIDYLRDELTSRELATFENDILLDYRARRPLVTFDEDHLTDWTPQRLELTLTSDTLGQPFLLLAGYEPDFAWNAFADAVVSLAANLAVSSVTWVHAIPMPVPHTRPVPTTVSGTRDELTAAHSVWRPRTQVPGTVAHLLELRMADAGLPVAGFALLVPHYLADSEYPAAILAALDSIAVATGRVFAGDDLREQNREYLDKVTEQVSGNDELMGMLHGLEERYDSYMAGSTQATPIIHTGDLPSADELAAELERFLANRPSDDDKRG</sequence>
<reference evidence="1 2" key="1">
    <citation type="submission" date="2023-11" db="EMBL/GenBank/DDBJ databases">
        <title>Genome sequence of Microbacterium rhizosphaerae KACC 19337.</title>
        <authorList>
            <person name="Choi H."/>
            <person name="Kim S."/>
            <person name="Kim Y."/>
            <person name="Kwon S.-W."/>
            <person name="Heo J."/>
        </authorList>
    </citation>
    <scope>NUCLEOTIDE SEQUENCE [LARGE SCALE GENOMIC DNA]</scope>
    <source>
        <strain evidence="1 2">KACC 19337</strain>
    </source>
</reference>
<dbReference type="SUPFAM" id="SSF159659">
    <property type="entry name" value="Cgl1923-like"/>
    <property type="match status" value="1"/>
</dbReference>
<dbReference type="RefSeq" id="WP_320940699.1">
    <property type="nucleotide sequence ID" value="NZ_BAABEU010000010.1"/>
</dbReference>
<dbReference type="InterPro" id="IPR038389">
    <property type="entry name" value="PSMG2_sf"/>
</dbReference>
<dbReference type="Gene3D" id="3.40.50.10900">
    <property type="entry name" value="PAC-like subunit"/>
    <property type="match status" value="1"/>
</dbReference>